<name>A0ABU1XVG8_9GAMM</name>
<dbReference type="EMBL" id="JAVDWO010000004">
    <property type="protein sequence ID" value="MDR7192598.1"/>
    <property type="molecule type" value="Genomic_DNA"/>
</dbReference>
<keyword evidence="3" id="KW-1185">Reference proteome</keyword>
<reference evidence="2 3" key="1">
    <citation type="submission" date="2023-07" db="EMBL/GenBank/DDBJ databases">
        <title>Sorghum-associated microbial communities from plants grown in Nebraska, USA.</title>
        <authorList>
            <person name="Schachtman D."/>
        </authorList>
    </citation>
    <scope>NUCLEOTIDE SEQUENCE [LARGE SCALE GENOMIC DNA]</scope>
    <source>
        <strain evidence="2 3">4099</strain>
    </source>
</reference>
<protein>
    <recommendedName>
        <fullName evidence="4">YbjN domain-containing protein</fullName>
    </recommendedName>
</protein>
<evidence type="ECO:0000256" key="1">
    <source>
        <dbReference type="SAM" id="SignalP"/>
    </source>
</evidence>
<dbReference type="Proteomes" id="UP001256588">
    <property type="component" value="Unassembled WGS sequence"/>
</dbReference>
<evidence type="ECO:0000313" key="2">
    <source>
        <dbReference type="EMBL" id="MDR7192598.1"/>
    </source>
</evidence>
<feature type="chain" id="PRO_5045648056" description="YbjN domain-containing protein" evidence="1">
    <location>
        <begin position="29"/>
        <end position="179"/>
    </location>
</feature>
<sequence length="179" mass="19691">MHHCRRFSRASRLWPLVCLLTLSPFAMAKDVKADRQAPVAGLASPEEDTLAQRLDAQGVRYERDEDGDYRVVFAWQQENRSQLAFVAAGAHVLGDSAVREVFSPAAPVPAGGFSAEQADMLLRDSQRNVLGGWEIAGDTLFYVIKLHDDADGARFEQALEIAAELADDMELQLTGEDAM</sequence>
<keyword evidence="1" id="KW-0732">Signal</keyword>
<organism evidence="2 3">
    <name type="scientific">Luteimonas terrae</name>
    <dbReference type="NCBI Taxonomy" id="1530191"/>
    <lineage>
        <taxon>Bacteria</taxon>
        <taxon>Pseudomonadati</taxon>
        <taxon>Pseudomonadota</taxon>
        <taxon>Gammaproteobacteria</taxon>
        <taxon>Lysobacterales</taxon>
        <taxon>Lysobacteraceae</taxon>
        <taxon>Luteimonas</taxon>
    </lineage>
</organism>
<proteinExistence type="predicted"/>
<evidence type="ECO:0000313" key="3">
    <source>
        <dbReference type="Proteomes" id="UP001256588"/>
    </source>
</evidence>
<comment type="caution">
    <text evidence="2">The sequence shown here is derived from an EMBL/GenBank/DDBJ whole genome shotgun (WGS) entry which is preliminary data.</text>
</comment>
<evidence type="ECO:0008006" key="4">
    <source>
        <dbReference type="Google" id="ProtNLM"/>
    </source>
</evidence>
<dbReference type="RefSeq" id="WP_310233786.1">
    <property type="nucleotide sequence ID" value="NZ_JAVDWO010000004.1"/>
</dbReference>
<accession>A0ABU1XVG8</accession>
<feature type="signal peptide" evidence="1">
    <location>
        <begin position="1"/>
        <end position="28"/>
    </location>
</feature>
<gene>
    <name evidence="2" type="ORF">J2W68_001312</name>
</gene>